<accession>A0ABY9PIB9</accession>
<evidence type="ECO:0000313" key="2">
    <source>
        <dbReference type="Proteomes" id="UP001235341"/>
    </source>
</evidence>
<dbReference type="RefSeq" id="WP_309205030.1">
    <property type="nucleotide sequence ID" value="NZ_CP133586.1"/>
</dbReference>
<protein>
    <recommendedName>
        <fullName evidence="3">Bacteriophage protein</fullName>
    </recommendedName>
</protein>
<name>A0ABY9PIB9_SERFO</name>
<evidence type="ECO:0000313" key="1">
    <source>
        <dbReference type="EMBL" id="WMT13131.1"/>
    </source>
</evidence>
<gene>
    <name evidence="1" type="ORF">RFB13_18070</name>
</gene>
<proteinExistence type="predicted"/>
<sequence length="142" mass="15639">MEFEINSQQYRATKLNVFDQLKVSRKLLPVLSGLLGEIKVIKQLKTRQITIDDALKTALPAVAQTLADLSEEDSNAIIHPCLAMVLRQQGNTYVPIFSNGQLMFDDIDLMGMLQIVARVVGDSLGNFLGELQEKAQEAPPAA</sequence>
<organism evidence="1 2">
    <name type="scientific">Serratia fonticola</name>
    <dbReference type="NCBI Taxonomy" id="47917"/>
    <lineage>
        <taxon>Bacteria</taxon>
        <taxon>Pseudomonadati</taxon>
        <taxon>Pseudomonadota</taxon>
        <taxon>Gammaproteobacteria</taxon>
        <taxon>Enterobacterales</taxon>
        <taxon>Yersiniaceae</taxon>
        <taxon>Serratia</taxon>
    </lineage>
</organism>
<evidence type="ECO:0008006" key="3">
    <source>
        <dbReference type="Google" id="ProtNLM"/>
    </source>
</evidence>
<dbReference type="Pfam" id="PF21822">
    <property type="entry name" value="Phage_TAC_15"/>
    <property type="match status" value="1"/>
</dbReference>
<reference evidence="1 2" key="1">
    <citation type="submission" date="2023-08" db="EMBL/GenBank/DDBJ databases">
        <title>Complete Genome and Methylome dissection of Serratia fonticola NEB369.</title>
        <authorList>
            <person name="Fomenkov A."/>
            <person name="Roberts R.D."/>
        </authorList>
    </citation>
    <scope>NUCLEOTIDE SEQUENCE [LARGE SCALE GENOMIC DNA]</scope>
    <source>
        <strain evidence="1 2">NEB369</strain>
    </source>
</reference>
<dbReference type="InterPro" id="IPR049156">
    <property type="entry name" value="Phage_chap_TAC_15-like"/>
</dbReference>
<dbReference type="EMBL" id="CP133586">
    <property type="protein sequence ID" value="WMT13131.1"/>
    <property type="molecule type" value="Genomic_DNA"/>
</dbReference>
<dbReference type="Proteomes" id="UP001235341">
    <property type="component" value="Chromosome"/>
</dbReference>
<keyword evidence="2" id="KW-1185">Reference proteome</keyword>